<feature type="non-terminal residue" evidence="6">
    <location>
        <position position="301"/>
    </location>
</feature>
<comment type="caution">
    <text evidence="6">The sequence shown here is derived from an EMBL/GenBank/DDBJ whole genome shotgun (WGS) entry which is preliminary data.</text>
</comment>
<organism evidence="6">
    <name type="scientific">marine sediment metagenome</name>
    <dbReference type="NCBI Taxonomy" id="412755"/>
    <lineage>
        <taxon>unclassified sequences</taxon>
        <taxon>metagenomes</taxon>
        <taxon>ecological metagenomes</taxon>
    </lineage>
</organism>
<dbReference type="GO" id="GO:0051539">
    <property type="term" value="F:4 iron, 4 sulfur cluster binding"/>
    <property type="evidence" value="ECO:0007669"/>
    <property type="project" value="UniProtKB-KW"/>
</dbReference>
<dbReference type="EMBL" id="LAZR01006195">
    <property type="protein sequence ID" value="KKM94010.1"/>
    <property type="molecule type" value="Genomic_DNA"/>
</dbReference>
<reference evidence="6" key="1">
    <citation type="journal article" date="2015" name="Nature">
        <title>Complex archaea that bridge the gap between prokaryotes and eukaryotes.</title>
        <authorList>
            <person name="Spang A."/>
            <person name="Saw J.H."/>
            <person name="Jorgensen S.L."/>
            <person name="Zaremba-Niedzwiedzka K."/>
            <person name="Martijn J."/>
            <person name="Lind A.E."/>
            <person name="van Eijk R."/>
            <person name="Schleper C."/>
            <person name="Guy L."/>
            <person name="Ettema T.J."/>
        </authorList>
    </citation>
    <scope>NUCLEOTIDE SEQUENCE</scope>
</reference>
<evidence type="ECO:0000313" key="6">
    <source>
        <dbReference type="EMBL" id="KKM94010.1"/>
    </source>
</evidence>
<evidence type="ECO:0000256" key="2">
    <source>
        <dbReference type="ARBA" id="ARBA00022723"/>
    </source>
</evidence>
<evidence type="ECO:0000256" key="1">
    <source>
        <dbReference type="ARBA" id="ARBA00022485"/>
    </source>
</evidence>
<dbReference type="PANTHER" id="PTHR36214">
    <property type="match status" value="1"/>
</dbReference>
<keyword evidence="2" id="KW-0479">Metal-binding</keyword>
<gene>
    <name evidence="6" type="ORF">LCGC14_1202640</name>
</gene>
<dbReference type="InterPro" id="IPR011005">
    <property type="entry name" value="Dihydropteroate_synth-like_sf"/>
</dbReference>
<accession>A0A0F9NYU1</accession>
<dbReference type="NCBIfam" id="NF003195">
    <property type="entry name" value="PRK04165.1"/>
    <property type="match status" value="1"/>
</dbReference>
<dbReference type="SUPFAM" id="SSF51717">
    <property type="entry name" value="Dihydropteroate synthetase-like"/>
    <property type="match status" value="1"/>
</dbReference>
<dbReference type="InterPro" id="IPR016041">
    <property type="entry name" value="Ac-CoA_synth_d_su_TIM-brl"/>
</dbReference>
<dbReference type="InterPro" id="IPR007202">
    <property type="entry name" value="4Fe-4S_dom"/>
</dbReference>
<keyword evidence="3" id="KW-0408">Iron</keyword>
<dbReference type="PROSITE" id="PS51656">
    <property type="entry name" value="4FE4S"/>
    <property type="match status" value="1"/>
</dbReference>
<dbReference type="GO" id="GO:0046872">
    <property type="term" value="F:metal ion binding"/>
    <property type="evidence" value="ECO:0007669"/>
    <property type="project" value="UniProtKB-KW"/>
</dbReference>
<dbReference type="AlphaFoldDB" id="A0A0F9NYU1"/>
<dbReference type="Gene3D" id="3.20.20.20">
    <property type="entry name" value="Dihydropteroate synthase-like"/>
    <property type="match status" value="1"/>
</dbReference>
<keyword evidence="4" id="KW-0411">Iron-sulfur</keyword>
<sequence length="301" mass="31527">MGLSGLELYKKLPQTNCGECDVPTCLAFAMKLAGGQAELAKCPHVSDEAKAELAESSAPPIKGIKMGSGDDEVKIGEETVLFRHEKRFENPTAIAVELSDDDSDFDKKLDEILSISIDRIGLTLAVDAIAVKATDNAKFASAVEKVASKSGKGIVLVSEDPAAIEAAIAKAADKNPIIASATAGNWEKMAEIAKANNATLIVKGKDSNEAAELTEKISAAGAENLIIDSGARSLATALADQINIRRLALKKKFRPLGYPTAIMAEEMASDALEQSAVASTFVAKYGGLVILSGVKAAHIYP</sequence>
<evidence type="ECO:0000256" key="4">
    <source>
        <dbReference type="ARBA" id="ARBA00023014"/>
    </source>
</evidence>
<dbReference type="InterPro" id="IPR051069">
    <property type="entry name" value="ACDS_complex_subunit"/>
</dbReference>
<evidence type="ECO:0000259" key="5">
    <source>
        <dbReference type="PROSITE" id="PS51656"/>
    </source>
</evidence>
<proteinExistence type="predicted"/>
<keyword evidence="1" id="KW-0004">4Fe-4S</keyword>
<dbReference type="Pfam" id="PF03599">
    <property type="entry name" value="CdhD"/>
    <property type="match status" value="1"/>
</dbReference>
<dbReference type="PANTHER" id="PTHR36214:SF3">
    <property type="entry name" value="ACETYL-COA DECARBONYLASE_SYNTHASE COMPLEX SUBUNIT GAMMA"/>
    <property type="match status" value="1"/>
</dbReference>
<dbReference type="Pfam" id="PF04060">
    <property type="entry name" value="FeS"/>
    <property type="match status" value="1"/>
</dbReference>
<feature type="domain" description="4Fe-4S" evidence="5">
    <location>
        <begin position="1"/>
        <end position="59"/>
    </location>
</feature>
<evidence type="ECO:0000256" key="3">
    <source>
        <dbReference type="ARBA" id="ARBA00023004"/>
    </source>
</evidence>
<protein>
    <recommendedName>
        <fullName evidence="5">4Fe-4S domain-containing protein</fullName>
    </recommendedName>
</protein>
<name>A0A0F9NYU1_9ZZZZ</name>